<evidence type="ECO:0000313" key="1">
    <source>
        <dbReference type="EMBL" id="KAG2223036.1"/>
    </source>
</evidence>
<proteinExistence type="predicted"/>
<dbReference type="OrthoDB" id="2287485at2759"/>
<dbReference type="EMBL" id="JAEPRB010000069">
    <property type="protein sequence ID" value="KAG2223036.1"/>
    <property type="molecule type" value="Genomic_DNA"/>
</dbReference>
<name>A0A8H7S7L5_9FUNG</name>
<evidence type="ECO:0000313" key="2">
    <source>
        <dbReference type="Proteomes" id="UP000646827"/>
    </source>
</evidence>
<organism evidence="1 2">
    <name type="scientific">Circinella minor</name>
    <dbReference type="NCBI Taxonomy" id="1195481"/>
    <lineage>
        <taxon>Eukaryota</taxon>
        <taxon>Fungi</taxon>
        <taxon>Fungi incertae sedis</taxon>
        <taxon>Mucoromycota</taxon>
        <taxon>Mucoromycotina</taxon>
        <taxon>Mucoromycetes</taxon>
        <taxon>Mucorales</taxon>
        <taxon>Lichtheimiaceae</taxon>
        <taxon>Circinella</taxon>
    </lineage>
</organism>
<gene>
    <name evidence="1" type="ORF">INT45_008237</name>
</gene>
<accession>A0A8H7S7L5</accession>
<keyword evidence="2" id="KW-1185">Reference proteome</keyword>
<sequence length="178" mass="20470">MTLISQLQTSSIARMLSLYKLTGICNDIEEVIFVHNILAPLLDYTFSVDVNLQYSWANVCIDSEYKEYKPDYMLYANGLSKKFIVLVAEFKPPKAYQRFEFDYIKLGKEMRLLINRLYGLGVEKPVVCGILVLKDIVHTFKMELKDAKVYAMIQLSKTLLCKSSEDLYKVLTLASVLN</sequence>
<dbReference type="Proteomes" id="UP000646827">
    <property type="component" value="Unassembled WGS sequence"/>
</dbReference>
<comment type="caution">
    <text evidence="1">The sequence shown here is derived from an EMBL/GenBank/DDBJ whole genome shotgun (WGS) entry which is preliminary data.</text>
</comment>
<protein>
    <submittedName>
        <fullName evidence="1">Uncharacterized protein</fullName>
    </submittedName>
</protein>
<reference evidence="1 2" key="1">
    <citation type="submission" date="2020-12" db="EMBL/GenBank/DDBJ databases">
        <title>Metabolic potential, ecology and presence of endohyphal bacteria is reflected in genomic diversity of Mucoromycotina.</title>
        <authorList>
            <person name="Muszewska A."/>
            <person name="Okrasinska A."/>
            <person name="Steczkiewicz K."/>
            <person name="Drgas O."/>
            <person name="Orlowska M."/>
            <person name="Perlinska-Lenart U."/>
            <person name="Aleksandrzak-Piekarczyk T."/>
            <person name="Szatraj K."/>
            <person name="Zielenkiewicz U."/>
            <person name="Pilsyk S."/>
            <person name="Malc E."/>
            <person name="Mieczkowski P."/>
            <person name="Kruszewska J.S."/>
            <person name="Biernat P."/>
            <person name="Pawlowska J."/>
        </authorList>
    </citation>
    <scope>NUCLEOTIDE SEQUENCE [LARGE SCALE GENOMIC DNA]</scope>
    <source>
        <strain evidence="1 2">CBS 142.35</strain>
    </source>
</reference>
<dbReference type="AlphaFoldDB" id="A0A8H7S7L5"/>